<protein>
    <recommendedName>
        <fullName evidence="4">Ig-like domain-containing protein</fullName>
    </recommendedName>
</protein>
<evidence type="ECO:0008006" key="4">
    <source>
        <dbReference type="Google" id="ProtNLM"/>
    </source>
</evidence>
<evidence type="ECO:0000313" key="2">
    <source>
        <dbReference type="EMBL" id="KYN39433.1"/>
    </source>
</evidence>
<evidence type="ECO:0000313" key="3">
    <source>
        <dbReference type="Proteomes" id="UP000078541"/>
    </source>
</evidence>
<dbReference type="InterPro" id="IPR019651">
    <property type="entry name" value="Glutamate_DH_NAD-spec"/>
</dbReference>
<gene>
    <name evidence="2" type="ORF">ALC56_05926</name>
</gene>
<keyword evidence="3" id="KW-1185">Reference proteome</keyword>
<feature type="chain" id="PRO_5008271397" description="Ig-like domain-containing protein" evidence="1">
    <location>
        <begin position="22"/>
        <end position="180"/>
    </location>
</feature>
<organism evidence="2 3">
    <name type="scientific">Trachymyrmex septentrionalis</name>
    <dbReference type="NCBI Taxonomy" id="34720"/>
    <lineage>
        <taxon>Eukaryota</taxon>
        <taxon>Metazoa</taxon>
        <taxon>Ecdysozoa</taxon>
        <taxon>Arthropoda</taxon>
        <taxon>Hexapoda</taxon>
        <taxon>Insecta</taxon>
        <taxon>Pterygota</taxon>
        <taxon>Neoptera</taxon>
        <taxon>Endopterygota</taxon>
        <taxon>Hymenoptera</taxon>
        <taxon>Apocrita</taxon>
        <taxon>Aculeata</taxon>
        <taxon>Formicoidea</taxon>
        <taxon>Formicidae</taxon>
        <taxon>Myrmicinae</taxon>
        <taxon>Trachymyrmex</taxon>
    </lineage>
</organism>
<feature type="signal peptide" evidence="1">
    <location>
        <begin position="1"/>
        <end position="21"/>
    </location>
</feature>
<accession>A0A195FGA4</accession>
<evidence type="ECO:0000256" key="1">
    <source>
        <dbReference type="SAM" id="SignalP"/>
    </source>
</evidence>
<dbReference type="AlphaFoldDB" id="A0A195FGA4"/>
<name>A0A195FGA4_9HYME</name>
<dbReference type="EMBL" id="KQ981606">
    <property type="protein sequence ID" value="KYN39433.1"/>
    <property type="molecule type" value="Genomic_DNA"/>
</dbReference>
<dbReference type="Pfam" id="PF10712">
    <property type="entry name" value="NAD-GH"/>
    <property type="match status" value="1"/>
</dbReference>
<reference evidence="2 3" key="1">
    <citation type="submission" date="2016-03" db="EMBL/GenBank/DDBJ databases">
        <title>Trachymyrmex septentrionalis WGS genome.</title>
        <authorList>
            <person name="Nygaard S."/>
            <person name="Hu H."/>
            <person name="Boomsma J."/>
            <person name="Zhang G."/>
        </authorList>
    </citation>
    <scope>NUCLEOTIDE SEQUENCE [LARGE SCALE GENOMIC DNA]</scope>
    <source>
        <strain evidence="2">Tsep2-gDNA-1</strain>
        <tissue evidence="2">Whole body</tissue>
    </source>
</reference>
<sequence length="180" mass="20929">MKYIFLHFIFLFIHSISKCSCSWLINYTKNIQSSNLTSILCCLSLRIIKIRWYSNNSIFYHGASIPTTGQWISANNTCVLKQYTSKNEMEIIMNSSLSLHNGSFRIKALGCIHCNLSPLRHKICAIVLFRISSNCFIVNEPGVFPFSYQYLSPVLKINRILNILFQVDYIFRQTYFLQNT</sequence>
<keyword evidence="1" id="KW-0732">Signal</keyword>
<dbReference type="Proteomes" id="UP000078541">
    <property type="component" value="Unassembled WGS sequence"/>
</dbReference>
<proteinExistence type="predicted"/>